<evidence type="ECO:0000313" key="2">
    <source>
        <dbReference type="Proteomes" id="UP000191522"/>
    </source>
</evidence>
<proteinExistence type="predicted"/>
<reference evidence="2" key="1">
    <citation type="journal article" date="2017" name="Nat. Microbiol.">
        <title>Global analysis of biosynthetic gene clusters reveals vast potential of secondary metabolite production in Penicillium species.</title>
        <authorList>
            <person name="Nielsen J.C."/>
            <person name="Grijseels S."/>
            <person name="Prigent S."/>
            <person name="Ji B."/>
            <person name="Dainat J."/>
            <person name="Nielsen K.F."/>
            <person name="Frisvad J.C."/>
            <person name="Workman M."/>
            <person name="Nielsen J."/>
        </authorList>
    </citation>
    <scope>NUCLEOTIDE SEQUENCE [LARGE SCALE GENOMIC DNA]</scope>
    <source>
        <strain evidence="2">IBT 11843</strain>
    </source>
</reference>
<accession>A0A1V6PEM2</accession>
<keyword evidence="2" id="KW-1185">Reference proteome</keyword>
<dbReference type="AlphaFoldDB" id="A0A1V6PEM2"/>
<name>A0A1V6PEM2_PENDC</name>
<gene>
    <name evidence="1" type="ORF">PENDEC_c008G00202</name>
</gene>
<protein>
    <submittedName>
        <fullName evidence="1">Uncharacterized protein</fullName>
    </submittedName>
</protein>
<sequence>MSTSATHEAGAYPKSLSTPFTFSKTLLFKTVDKGSRRFWD</sequence>
<comment type="caution">
    <text evidence="1">The sequence shown here is derived from an EMBL/GenBank/DDBJ whole genome shotgun (WGS) entry which is preliminary data.</text>
</comment>
<organism evidence="1 2">
    <name type="scientific">Penicillium decumbens</name>
    <dbReference type="NCBI Taxonomy" id="69771"/>
    <lineage>
        <taxon>Eukaryota</taxon>
        <taxon>Fungi</taxon>
        <taxon>Dikarya</taxon>
        <taxon>Ascomycota</taxon>
        <taxon>Pezizomycotina</taxon>
        <taxon>Eurotiomycetes</taxon>
        <taxon>Eurotiomycetidae</taxon>
        <taxon>Eurotiales</taxon>
        <taxon>Aspergillaceae</taxon>
        <taxon>Penicillium</taxon>
    </lineage>
</organism>
<evidence type="ECO:0000313" key="1">
    <source>
        <dbReference type="EMBL" id="OQD75197.1"/>
    </source>
</evidence>
<dbReference type="Proteomes" id="UP000191522">
    <property type="component" value="Unassembled WGS sequence"/>
</dbReference>
<dbReference type="EMBL" id="MDYL01000008">
    <property type="protein sequence ID" value="OQD75197.1"/>
    <property type="molecule type" value="Genomic_DNA"/>
</dbReference>